<dbReference type="InterPro" id="IPR020025">
    <property type="entry name" value="PseB"/>
</dbReference>
<feature type="domain" description="Polysaccharide biosynthesis protein CapD-like" evidence="2">
    <location>
        <begin position="10"/>
        <end position="284"/>
    </location>
</feature>
<reference evidence="3 4" key="1">
    <citation type="submission" date="2015-01" db="EMBL/GenBank/DDBJ databases">
        <title>Rufibacter sp./DG31D/ whole genome sequencing.</title>
        <authorList>
            <person name="Kim M.K."/>
            <person name="Srinivasan S."/>
            <person name="Lee J.-J."/>
        </authorList>
    </citation>
    <scope>NUCLEOTIDE SEQUENCE [LARGE SCALE GENOMIC DNA]</scope>
    <source>
        <strain evidence="3 4">DG31D</strain>
    </source>
</reference>
<dbReference type="PATRIC" id="fig|1379910.4.peg.584"/>
<dbReference type="PANTHER" id="PTHR43318">
    <property type="entry name" value="UDP-N-ACETYLGLUCOSAMINE 4,6-DEHYDRATASE"/>
    <property type="match status" value="1"/>
</dbReference>
<dbReference type="CDD" id="cd05237">
    <property type="entry name" value="UDP_invert_4-6DH_SDR_e"/>
    <property type="match status" value="1"/>
</dbReference>
<dbReference type="KEGG" id="ruf:TH63_02710"/>
<dbReference type="InterPro" id="IPR036291">
    <property type="entry name" value="NAD(P)-bd_dom_sf"/>
</dbReference>
<evidence type="ECO:0000313" key="4">
    <source>
        <dbReference type="Proteomes" id="UP000036458"/>
    </source>
</evidence>
<sequence>MSLDLNNKSILVTGGTGSFGKKFVETVLTRFPDIKRLVIYSRDEQKQFQMAFDFPESKYPGIRYFIGDVRDFERLKRACNGIDYVIHAAAMKHVHIAEYNPDECVKTNIGGADNVIRAALETGIKKVVALSTDKACAPINLYGATKLTSDKLFIAANNIKGNKDLIFSVVRYGNVMGSNGSVMPFFMKKKQEGVLPITDPNMTRFNISLEEGVDMVLHSLETAWGGELFVPKIPSYRIMDVAEAIGPDCEKKIVGIRPGEKVHEEMITSSDSFTTYDLGKYYAILPQTPAWELQDFIKHFGAVKVPEGFNYSSGQNSDWLSVEDLRALIKDYVDPYFEIK</sequence>
<dbReference type="OrthoDB" id="9803111at2"/>
<accession>A0A0H4VGP8</accession>
<comment type="similarity">
    <text evidence="1">Belongs to the polysaccharide synthase family.</text>
</comment>
<dbReference type="STRING" id="1379910.TH63_02710"/>
<dbReference type="SUPFAM" id="SSF51735">
    <property type="entry name" value="NAD(P)-binding Rossmann-fold domains"/>
    <property type="match status" value="1"/>
</dbReference>
<proteinExistence type="inferred from homology"/>
<dbReference type="NCBIfam" id="TIGR03589">
    <property type="entry name" value="PseB"/>
    <property type="match status" value="1"/>
</dbReference>
<dbReference type="PANTHER" id="PTHR43318:SF2">
    <property type="entry name" value="UDP-N-ACETYLGLUCOSAMINE 4,6-DEHYDRATASE (INVERTING)"/>
    <property type="match status" value="1"/>
</dbReference>
<protein>
    <submittedName>
        <fullName evidence="3">UDP-N-acetylglucosamine 4,6-dehydratase</fullName>
    </submittedName>
</protein>
<evidence type="ECO:0000259" key="2">
    <source>
        <dbReference type="Pfam" id="PF02719"/>
    </source>
</evidence>
<evidence type="ECO:0000256" key="1">
    <source>
        <dbReference type="ARBA" id="ARBA00007430"/>
    </source>
</evidence>
<dbReference type="AlphaFoldDB" id="A0A0H4VGP8"/>
<dbReference type="EMBL" id="CP010777">
    <property type="protein sequence ID" value="AKQ44780.1"/>
    <property type="molecule type" value="Genomic_DNA"/>
</dbReference>
<dbReference type="InterPro" id="IPR051203">
    <property type="entry name" value="Polysaccharide_Synthase-Rel"/>
</dbReference>
<dbReference type="Proteomes" id="UP000036458">
    <property type="component" value="Chromosome"/>
</dbReference>
<gene>
    <name evidence="3" type="ORF">TH63_02710</name>
</gene>
<organism evidence="3 4">
    <name type="scientific">Rufibacter radiotolerans</name>
    <dbReference type="NCBI Taxonomy" id="1379910"/>
    <lineage>
        <taxon>Bacteria</taxon>
        <taxon>Pseudomonadati</taxon>
        <taxon>Bacteroidota</taxon>
        <taxon>Cytophagia</taxon>
        <taxon>Cytophagales</taxon>
        <taxon>Hymenobacteraceae</taxon>
        <taxon>Rufibacter</taxon>
    </lineage>
</organism>
<dbReference type="Pfam" id="PF02719">
    <property type="entry name" value="Polysacc_synt_2"/>
    <property type="match status" value="1"/>
</dbReference>
<evidence type="ECO:0000313" key="3">
    <source>
        <dbReference type="EMBL" id="AKQ44780.1"/>
    </source>
</evidence>
<name>A0A0H4VGP8_9BACT</name>
<dbReference type="InterPro" id="IPR003869">
    <property type="entry name" value="Polysac_CapD-like"/>
</dbReference>
<dbReference type="Gene3D" id="3.40.50.720">
    <property type="entry name" value="NAD(P)-binding Rossmann-like Domain"/>
    <property type="match status" value="1"/>
</dbReference>
<dbReference type="RefSeq" id="WP_048919576.1">
    <property type="nucleotide sequence ID" value="NZ_CP010777.1"/>
</dbReference>
<keyword evidence="4" id="KW-1185">Reference proteome</keyword>